<reference evidence="1" key="1">
    <citation type="submission" date="2023-05" db="EMBL/GenBank/DDBJ databases">
        <title>Nepenthes gracilis genome sequencing.</title>
        <authorList>
            <person name="Fukushima K."/>
        </authorList>
    </citation>
    <scope>NUCLEOTIDE SEQUENCE</scope>
    <source>
        <strain evidence="1">SING2019-196</strain>
    </source>
</reference>
<protein>
    <submittedName>
        <fullName evidence="1">Uncharacterized protein</fullName>
    </submittedName>
</protein>
<organism evidence="1 2">
    <name type="scientific">Nepenthes gracilis</name>
    <name type="common">Slender pitcher plant</name>
    <dbReference type="NCBI Taxonomy" id="150966"/>
    <lineage>
        <taxon>Eukaryota</taxon>
        <taxon>Viridiplantae</taxon>
        <taxon>Streptophyta</taxon>
        <taxon>Embryophyta</taxon>
        <taxon>Tracheophyta</taxon>
        <taxon>Spermatophyta</taxon>
        <taxon>Magnoliopsida</taxon>
        <taxon>eudicotyledons</taxon>
        <taxon>Gunneridae</taxon>
        <taxon>Pentapetalae</taxon>
        <taxon>Caryophyllales</taxon>
        <taxon>Nepenthaceae</taxon>
        <taxon>Nepenthes</taxon>
    </lineage>
</organism>
<dbReference type="Proteomes" id="UP001279734">
    <property type="component" value="Unassembled WGS sequence"/>
</dbReference>
<dbReference type="AlphaFoldDB" id="A0AAD3XTU1"/>
<gene>
    <name evidence="1" type="ORF">Nepgr_018220</name>
</gene>
<dbReference type="EMBL" id="BSYO01000016">
    <property type="protein sequence ID" value="GMH16379.1"/>
    <property type="molecule type" value="Genomic_DNA"/>
</dbReference>
<sequence>MPRLDLLSNAVTCKRFRCSLRRLRELTVLFLLRWPLLKSGLDFAFLSPNFLDYMSSQLLCAGNGRVSWPEEAASCCRHSLWLAMFVPTRREPFFRAPNSGLNVRPFRNLAGGSVRV</sequence>
<evidence type="ECO:0000313" key="2">
    <source>
        <dbReference type="Proteomes" id="UP001279734"/>
    </source>
</evidence>
<proteinExistence type="predicted"/>
<keyword evidence="2" id="KW-1185">Reference proteome</keyword>
<name>A0AAD3XTU1_NEPGR</name>
<evidence type="ECO:0000313" key="1">
    <source>
        <dbReference type="EMBL" id="GMH16379.1"/>
    </source>
</evidence>
<accession>A0AAD3XTU1</accession>
<comment type="caution">
    <text evidence="1">The sequence shown here is derived from an EMBL/GenBank/DDBJ whole genome shotgun (WGS) entry which is preliminary data.</text>
</comment>